<evidence type="ECO:0000256" key="5">
    <source>
        <dbReference type="ARBA" id="ARBA00022833"/>
    </source>
</evidence>
<comment type="pathway">
    <text evidence="2">Carbohydrate degradation.</text>
</comment>
<dbReference type="Proteomes" id="UP001600888">
    <property type="component" value="Unassembled WGS sequence"/>
</dbReference>
<dbReference type="InterPro" id="IPR011032">
    <property type="entry name" value="GroES-like_sf"/>
</dbReference>
<evidence type="ECO:0000256" key="8">
    <source>
        <dbReference type="RuleBase" id="RU361277"/>
    </source>
</evidence>
<protein>
    <recommendedName>
        <fullName evidence="9">Enoyl reductase (ER) domain-containing protein</fullName>
    </recommendedName>
</protein>
<accession>A0ABR4F3Z5</accession>
<dbReference type="InterPro" id="IPR020843">
    <property type="entry name" value="ER"/>
</dbReference>
<dbReference type="PANTHER" id="PTHR43161:SF25">
    <property type="entry name" value="ALCOHOL DEHYDROGENASE, PUTATIVE (AFU_ORTHOLOGUE AFUA_1G14390)-RELATED"/>
    <property type="match status" value="1"/>
</dbReference>
<gene>
    <name evidence="10" type="ORF">FJTKL_02400</name>
</gene>
<keyword evidence="4 8" id="KW-0479">Metal-binding</keyword>
<sequence length="378" mass="39441">MATQTVRASVLHAAKDLRVEERTIPTLEPTEVLVAVKSTGLCGSDLHYYSHYRNGDIQVRQPMTLGHESAGTVTAVGSGVTGLEPGDNVALEVGLPCGECKLCAAGRYNICRAMSFRSSAKSFPHAQGTLQEQIAHPAAYCHKLPAGVPLELGALAEPLSVALHAGDRARLDPGATVLVLGAGAVGLLCCAVSKVLGAKNVVVADINADRVRWAVDRGFADASVVVPMKRPNTVEAKLEFAREVAALVAGAKTAAGEAVGDVDATFECTGVESCLQAAIYSTQPGGKILIIGMGNPIQTLPISAASLKEVDLVGVFRYANTYPRVIELLAGGNPKLPPVAELITHRYDGLDSIPEAFGMAGKVKDDKGGLVLKVMVNM</sequence>
<name>A0ABR4F3Z5_9PEZI</name>
<comment type="similarity">
    <text evidence="3 8">Belongs to the zinc-containing alcohol dehydrogenase family.</text>
</comment>
<dbReference type="EMBL" id="JBAWTH010000013">
    <property type="protein sequence ID" value="KAL2289412.1"/>
    <property type="molecule type" value="Genomic_DNA"/>
</dbReference>
<dbReference type="PANTHER" id="PTHR43161">
    <property type="entry name" value="SORBITOL DEHYDROGENASE"/>
    <property type="match status" value="1"/>
</dbReference>
<evidence type="ECO:0000259" key="9">
    <source>
        <dbReference type="SMART" id="SM00829"/>
    </source>
</evidence>
<keyword evidence="7" id="KW-0520">NAD</keyword>
<dbReference type="InterPro" id="IPR013154">
    <property type="entry name" value="ADH-like_N"/>
</dbReference>
<evidence type="ECO:0000256" key="2">
    <source>
        <dbReference type="ARBA" id="ARBA00004921"/>
    </source>
</evidence>
<dbReference type="PROSITE" id="PS00059">
    <property type="entry name" value="ADH_ZINC"/>
    <property type="match status" value="1"/>
</dbReference>
<dbReference type="SUPFAM" id="SSF51735">
    <property type="entry name" value="NAD(P)-binding Rossmann-fold domains"/>
    <property type="match status" value="1"/>
</dbReference>
<dbReference type="Gene3D" id="3.90.180.10">
    <property type="entry name" value="Medium-chain alcohol dehydrogenases, catalytic domain"/>
    <property type="match status" value="1"/>
</dbReference>
<evidence type="ECO:0000256" key="7">
    <source>
        <dbReference type="ARBA" id="ARBA00023027"/>
    </source>
</evidence>
<dbReference type="InterPro" id="IPR036291">
    <property type="entry name" value="NAD(P)-bd_dom_sf"/>
</dbReference>
<dbReference type="CDD" id="cd05285">
    <property type="entry name" value="sorbitol_DH"/>
    <property type="match status" value="1"/>
</dbReference>
<keyword evidence="5 8" id="KW-0862">Zinc</keyword>
<organism evidence="10 11">
    <name type="scientific">Diaporthe vaccinii</name>
    <dbReference type="NCBI Taxonomy" id="105482"/>
    <lineage>
        <taxon>Eukaryota</taxon>
        <taxon>Fungi</taxon>
        <taxon>Dikarya</taxon>
        <taxon>Ascomycota</taxon>
        <taxon>Pezizomycotina</taxon>
        <taxon>Sordariomycetes</taxon>
        <taxon>Sordariomycetidae</taxon>
        <taxon>Diaporthales</taxon>
        <taxon>Diaporthaceae</taxon>
        <taxon>Diaporthe</taxon>
        <taxon>Diaporthe eres species complex</taxon>
    </lineage>
</organism>
<dbReference type="Gene3D" id="3.40.50.720">
    <property type="entry name" value="NAD(P)-binding Rossmann-like Domain"/>
    <property type="match status" value="1"/>
</dbReference>
<proteinExistence type="inferred from homology"/>
<evidence type="ECO:0000313" key="10">
    <source>
        <dbReference type="EMBL" id="KAL2289412.1"/>
    </source>
</evidence>
<feature type="domain" description="Enoyl reductase (ER)" evidence="9">
    <location>
        <begin position="12"/>
        <end position="372"/>
    </location>
</feature>
<keyword evidence="11" id="KW-1185">Reference proteome</keyword>
<comment type="caution">
    <text evidence="10">The sequence shown here is derived from an EMBL/GenBank/DDBJ whole genome shotgun (WGS) entry which is preliminary data.</text>
</comment>
<dbReference type="SUPFAM" id="SSF50129">
    <property type="entry name" value="GroES-like"/>
    <property type="match status" value="1"/>
</dbReference>
<dbReference type="InterPro" id="IPR013149">
    <property type="entry name" value="ADH-like_C"/>
</dbReference>
<reference evidence="10 11" key="1">
    <citation type="submission" date="2024-03" db="EMBL/GenBank/DDBJ databases">
        <title>A high-quality draft genome sequence of Diaporthe vaccinii, a causative agent of upright dieback and viscid rot disease in cranberry plants.</title>
        <authorList>
            <person name="Sarrasin M."/>
            <person name="Lang B.F."/>
            <person name="Burger G."/>
        </authorList>
    </citation>
    <scope>NUCLEOTIDE SEQUENCE [LARGE SCALE GENOMIC DNA]</scope>
    <source>
        <strain evidence="10 11">IS7</strain>
    </source>
</reference>
<dbReference type="InterPro" id="IPR002328">
    <property type="entry name" value="ADH_Zn_CS"/>
</dbReference>
<evidence type="ECO:0000256" key="6">
    <source>
        <dbReference type="ARBA" id="ARBA00023002"/>
    </source>
</evidence>
<dbReference type="InterPro" id="IPR045306">
    <property type="entry name" value="SDH-like"/>
</dbReference>
<dbReference type="SMART" id="SM00829">
    <property type="entry name" value="PKS_ER"/>
    <property type="match status" value="1"/>
</dbReference>
<evidence type="ECO:0000313" key="11">
    <source>
        <dbReference type="Proteomes" id="UP001600888"/>
    </source>
</evidence>
<dbReference type="Pfam" id="PF00107">
    <property type="entry name" value="ADH_zinc_N"/>
    <property type="match status" value="1"/>
</dbReference>
<evidence type="ECO:0000256" key="4">
    <source>
        <dbReference type="ARBA" id="ARBA00022723"/>
    </source>
</evidence>
<comment type="cofactor">
    <cofactor evidence="1 8">
        <name>Zn(2+)</name>
        <dbReference type="ChEBI" id="CHEBI:29105"/>
    </cofactor>
</comment>
<dbReference type="Pfam" id="PF08240">
    <property type="entry name" value="ADH_N"/>
    <property type="match status" value="1"/>
</dbReference>
<keyword evidence="6" id="KW-0560">Oxidoreductase</keyword>
<evidence type="ECO:0000256" key="1">
    <source>
        <dbReference type="ARBA" id="ARBA00001947"/>
    </source>
</evidence>
<evidence type="ECO:0000256" key="3">
    <source>
        <dbReference type="ARBA" id="ARBA00008072"/>
    </source>
</evidence>